<keyword evidence="2" id="KW-1185">Reference proteome</keyword>
<dbReference type="RefSeq" id="WP_171376365.1">
    <property type="nucleotide sequence ID" value="NZ_JABFCN010000014.1"/>
</dbReference>
<accession>A0A7Y3S5W4</accession>
<organism evidence="1 2">
    <name type="scientific">Rhizobium sophorae</name>
    <dbReference type="NCBI Taxonomy" id="1535242"/>
    <lineage>
        <taxon>Bacteria</taxon>
        <taxon>Pseudomonadati</taxon>
        <taxon>Pseudomonadota</taxon>
        <taxon>Alphaproteobacteria</taxon>
        <taxon>Hyphomicrobiales</taxon>
        <taxon>Rhizobiaceae</taxon>
        <taxon>Rhizobium/Agrobacterium group</taxon>
        <taxon>Rhizobium</taxon>
    </lineage>
</organism>
<gene>
    <name evidence="1" type="ORF">G9X64_08540</name>
</gene>
<evidence type="ECO:0000313" key="1">
    <source>
        <dbReference type="EMBL" id="NNU36527.1"/>
    </source>
</evidence>
<dbReference type="InterPro" id="IPR025975">
    <property type="entry name" value="Polysacc_lyase"/>
</dbReference>
<dbReference type="Proteomes" id="UP000519972">
    <property type="component" value="Unassembled WGS sequence"/>
</dbReference>
<evidence type="ECO:0008006" key="3">
    <source>
        <dbReference type="Google" id="ProtNLM"/>
    </source>
</evidence>
<dbReference type="Gene3D" id="2.60.120.200">
    <property type="match status" value="1"/>
</dbReference>
<dbReference type="Pfam" id="PF14099">
    <property type="entry name" value="Polysacc_lyase"/>
    <property type="match status" value="1"/>
</dbReference>
<dbReference type="EMBL" id="JABFCN010000014">
    <property type="protein sequence ID" value="NNU36527.1"/>
    <property type="molecule type" value="Genomic_DNA"/>
</dbReference>
<proteinExistence type="predicted"/>
<protein>
    <recommendedName>
        <fullName evidence="3">Polysaccharide lyase family protein</fullName>
    </recommendedName>
</protein>
<dbReference type="AlphaFoldDB" id="A0A7Y3S5W4"/>
<evidence type="ECO:0000313" key="2">
    <source>
        <dbReference type="Proteomes" id="UP000519972"/>
    </source>
</evidence>
<comment type="caution">
    <text evidence="1">The sequence shown here is derived from an EMBL/GenBank/DDBJ whole genome shotgun (WGS) entry which is preliminary data.</text>
</comment>
<reference evidence="1 2" key="1">
    <citation type="submission" date="2020-02" db="EMBL/GenBank/DDBJ databases">
        <authorList>
            <person name="Sun Q."/>
        </authorList>
    </citation>
    <scope>NUCLEOTIDE SEQUENCE [LARGE SCALE GENOMIC DNA]</scope>
    <source>
        <strain evidence="1 2">CCBAU 03386</strain>
    </source>
</reference>
<name>A0A7Y3S5W4_9HYPH</name>
<sequence>MPYYACAAGFSSFQLQSAAPYAYSRSKAPDGTNAERFELRAGDCPKSIGDCRDDRERAERSESLPASSLNREYWYHFSVFIPKDWPQTAPLNTKLGQFHQKVLFQIQDGQYIFELSNPAARQANPMAPLRPLRQIALLSASSMNGRWTDVTVNAKWSQSNDGFIQVWVNGAQKVSLRGPNVDRKAAVYFKYGIYRSFVSRAKGKSLPTLVAWYRDIYRGSSRESVEK</sequence>